<reference evidence="2 3" key="1">
    <citation type="submission" date="2014-12" db="EMBL/GenBank/DDBJ databases">
        <title>Draft genome sequences of 29 type strains of Enterococci.</title>
        <authorList>
            <person name="Zhong Z."/>
            <person name="Sun Z."/>
            <person name="Liu W."/>
            <person name="Zhang W."/>
            <person name="Zhang H."/>
        </authorList>
    </citation>
    <scope>NUCLEOTIDE SEQUENCE [LARGE SCALE GENOMIC DNA]</scope>
    <source>
        <strain evidence="2 3">DSM 17029</strain>
    </source>
</reference>
<keyword evidence="3" id="KW-1185">Reference proteome</keyword>
<accession>A0A1L8RIK9</accession>
<organism evidence="2 3">
    <name type="scientific">Enterococcus canis</name>
    <dbReference type="NCBI Taxonomy" id="214095"/>
    <lineage>
        <taxon>Bacteria</taxon>
        <taxon>Bacillati</taxon>
        <taxon>Bacillota</taxon>
        <taxon>Bacilli</taxon>
        <taxon>Lactobacillales</taxon>
        <taxon>Enterococcaceae</taxon>
        <taxon>Enterococcus</taxon>
    </lineage>
</organism>
<comment type="similarity">
    <text evidence="1">Belongs to the UPF0166 family.</text>
</comment>
<dbReference type="Proteomes" id="UP000181884">
    <property type="component" value="Unassembled WGS sequence"/>
</dbReference>
<protein>
    <submittedName>
        <fullName evidence="2">Uncharacterized protein</fullName>
    </submittedName>
</protein>
<dbReference type="InterPro" id="IPR003793">
    <property type="entry name" value="UPF0166"/>
</dbReference>
<evidence type="ECO:0000313" key="3">
    <source>
        <dbReference type="Proteomes" id="UP000181884"/>
    </source>
</evidence>
<sequence length="202" mass="22554">MTILIRAIMPSTSEDSSAALKALQLFGARDNAGFTMYASDYYVLGQGALNYPILEDEAFNQSLVVLDTIVNKEDQTEILTDLKAAFGEQLPVMVIGGSKMEATHYALTIYFKEKEHLFKKERYEEILAYLKEQNALWSTAFKGLAGCGRDHVFHEPVLADSEYTPWVIQSIVLAENLTTIIAGLKDLLKADGELFYEPVMKA</sequence>
<gene>
    <name evidence="2" type="ORF">RU97_GL001170</name>
</gene>
<dbReference type="AlphaFoldDB" id="A0A1L8RIK9"/>
<proteinExistence type="inferred from homology"/>
<name>A0A1L8RIK9_9ENTE</name>
<dbReference type="EMBL" id="JXKH01000002">
    <property type="protein sequence ID" value="OJG19599.1"/>
    <property type="molecule type" value="Genomic_DNA"/>
</dbReference>
<dbReference type="STRING" id="214095.RU97_GL001170"/>
<evidence type="ECO:0000313" key="2">
    <source>
        <dbReference type="EMBL" id="OJG19599.1"/>
    </source>
</evidence>
<dbReference type="Pfam" id="PF02641">
    <property type="entry name" value="DUF190"/>
    <property type="match status" value="1"/>
</dbReference>
<dbReference type="RefSeq" id="WP_067390487.1">
    <property type="nucleotide sequence ID" value="NZ_JXKH01000002.1"/>
</dbReference>
<comment type="caution">
    <text evidence="2">The sequence shown here is derived from an EMBL/GenBank/DDBJ whole genome shotgun (WGS) entry which is preliminary data.</text>
</comment>
<dbReference type="InterPro" id="IPR011322">
    <property type="entry name" value="N-reg_PII-like_a/b"/>
</dbReference>
<dbReference type="Gene3D" id="3.30.70.120">
    <property type="match status" value="1"/>
</dbReference>
<evidence type="ECO:0000256" key="1">
    <source>
        <dbReference type="ARBA" id="ARBA00010554"/>
    </source>
</evidence>
<dbReference type="InterPro" id="IPR015867">
    <property type="entry name" value="N-reg_PII/ATP_PRibTrfase_C"/>
</dbReference>
<dbReference type="SUPFAM" id="SSF54913">
    <property type="entry name" value="GlnB-like"/>
    <property type="match status" value="1"/>
</dbReference>